<feature type="region of interest" description="Disordered" evidence="1">
    <location>
        <begin position="30"/>
        <end position="102"/>
    </location>
</feature>
<dbReference type="KEGG" id="ehx:EMIHUDRAFT_442221"/>
<evidence type="ECO:0000256" key="1">
    <source>
        <dbReference type="SAM" id="MobiDB-lite"/>
    </source>
</evidence>
<sequence length="245" mass="25734">MLQPTRSLPLMPQPVGVAYSTARQITWFWGGESAPAAPPEPPSPPLPPSPPPLPPAAPPPLPPLPPSPPPPSPSPSPPPNPPPPMPPSPSPPPPAPPPFPPPPPPDFVHVAVSVVATQAAQASDGIMRSALVLLLLFLFAGIVLQLVWPCVATPHRGAKLRAFELDDFGSPRRKRAWNVPDSPESPAADIVIVQEGVALHRASTAPEGQNSSGRVTSALSVRRWSVAAATDSGKRTEEEEEFVRV</sequence>
<dbReference type="RefSeq" id="XP_005783906.1">
    <property type="nucleotide sequence ID" value="XM_005783849.1"/>
</dbReference>
<dbReference type="GeneID" id="17265575"/>
<feature type="transmembrane region" description="Helical" evidence="2">
    <location>
        <begin position="130"/>
        <end position="148"/>
    </location>
</feature>
<dbReference type="EnsemblProtists" id="EOD31477">
    <property type="protein sequence ID" value="EOD31477"/>
    <property type="gene ID" value="EMIHUDRAFT_442221"/>
</dbReference>
<dbReference type="PaxDb" id="2903-EOD20077"/>
<dbReference type="Proteomes" id="UP000013827">
    <property type="component" value="Unassembled WGS sequence"/>
</dbReference>
<name>A0A0D3J992_EMIH1</name>
<reference evidence="3" key="2">
    <citation type="submission" date="2024-10" db="UniProtKB">
        <authorList>
            <consortium name="EnsemblProtists"/>
        </authorList>
    </citation>
    <scope>IDENTIFICATION</scope>
</reference>
<keyword evidence="2" id="KW-0812">Transmembrane</keyword>
<dbReference type="HOGENOM" id="CLU_1135279_0_0_1"/>
<dbReference type="RefSeq" id="XP_005772506.1">
    <property type="nucleotide sequence ID" value="XM_005772449.1"/>
</dbReference>
<evidence type="ECO:0000313" key="3">
    <source>
        <dbReference type="EnsemblProtists" id="EOD20077"/>
    </source>
</evidence>
<dbReference type="PRINTS" id="PR01217">
    <property type="entry name" value="PRICHEXTENSN"/>
</dbReference>
<keyword evidence="2" id="KW-1133">Transmembrane helix</keyword>
<accession>A0A0D3J992</accession>
<dbReference type="GeneID" id="17276750"/>
<keyword evidence="4" id="KW-1185">Reference proteome</keyword>
<evidence type="ECO:0000256" key="2">
    <source>
        <dbReference type="SAM" id="Phobius"/>
    </source>
</evidence>
<dbReference type="EnsemblProtists" id="EOD20077">
    <property type="protein sequence ID" value="EOD20077"/>
    <property type="gene ID" value="EMIHUDRAFT_436010"/>
</dbReference>
<organism evidence="3 4">
    <name type="scientific">Emiliania huxleyi (strain CCMP1516)</name>
    <dbReference type="NCBI Taxonomy" id="280463"/>
    <lineage>
        <taxon>Eukaryota</taxon>
        <taxon>Haptista</taxon>
        <taxon>Haptophyta</taxon>
        <taxon>Prymnesiophyceae</taxon>
        <taxon>Isochrysidales</taxon>
        <taxon>Noelaerhabdaceae</taxon>
        <taxon>Emiliania</taxon>
    </lineage>
</organism>
<reference evidence="4" key="1">
    <citation type="journal article" date="2013" name="Nature">
        <title>Pan genome of the phytoplankton Emiliania underpins its global distribution.</title>
        <authorList>
            <person name="Read B.A."/>
            <person name="Kegel J."/>
            <person name="Klute M.J."/>
            <person name="Kuo A."/>
            <person name="Lefebvre S.C."/>
            <person name="Maumus F."/>
            <person name="Mayer C."/>
            <person name="Miller J."/>
            <person name="Monier A."/>
            <person name="Salamov A."/>
            <person name="Young J."/>
            <person name="Aguilar M."/>
            <person name="Claverie J.M."/>
            <person name="Frickenhaus S."/>
            <person name="Gonzalez K."/>
            <person name="Herman E.K."/>
            <person name="Lin Y.C."/>
            <person name="Napier J."/>
            <person name="Ogata H."/>
            <person name="Sarno A.F."/>
            <person name="Shmutz J."/>
            <person name="Schroeder D."/>
            <person name="de Vargas C."/>
            <person name="Verret F."/>
            <person name="von Dassow P."/>
            <person name="Valentin K."/>
            <person name="Van de Peer Y."/>
            <person name="Wheeler G."/>
            <person name="Dacks J.B."/>
            <person name="Delwiche C.F."/>
            <person name="Dyhrman S.T."/>
            <person name="Glockner G."/>
            <person name="John U."/>
            <person name="Richards T."/>
            <person name="Worden A.Z."/>
            <person name="Zhang X."/>
            <person name="Grigoriev I.V."/>
            <person name="Allen A.E."/>
            <person name="Bidle K."/>
            <person name="Borodovsky M."/>
            <person name="Bowler C."/>
            <person name="Brownlee C."/>
            <person name="Cock J.M."/>
            <person name="Elias M."/>
            <person name="Gladyshev V.N."/>
            <person name="Groth M."/>
            <person name="Guda C."/>
            <person name="Hadaegh A."/>
            <person name="Iglesias-Rodriguez M.D."/>
            <person name="Jenkins J."/>
            <person name="Jones B.M."/>
            <person name="Lawson T."/>
            <person name="Leese F."/>
            <person name="Lindquist E."/>
            <person name="Lobanov A."/>
            <person name="Lomsadze A."/>
            <person name="Malik S.B."/>
            <person name="Marsh M.E."/>
            <person name="Mackinder L."/>
            <person name="Mock T."/>
            <person name="Mueller-Roeber B."/>
            <person name="Pagarete A."/>
            <person name="Parker M."/>
            <person name="Probert I."/>
            <person name="Quesneville H."/>
            <person name="Raines C."/>
            <person name="Rensing S.A."/>
            <person name="Riano-Pachon D.M."/>
            <person name="Richier S."/>
            <person name="Rokitta S."/>
            <person name="Shiraiwa Y."/>
            <person name="Soanes D.M."/>
            <person name="van der Giezen M."/>
            <person name="Wahlund T.M."/>
            <person name="Williams B."/>
            <person name="Wilson W."/>
            <person name="Wolfe G."/>
            <person name="Wurch L.L."/>
        </authorList>
    </citation>
    <scope>NUCLEOTIDE SEQUENCE</scope>
</reference>
<proteinExistence type="predicted"/>
<dbReference type="AlphaFoldDB" id="A0A0D3J992"/>
<keyword evidence="2" id="KW-0472">Membrane</keyword>
<feature type="compositionally biased region" description="Pro residues" evidence="1">
    <location>
        <begin position="36"/>
        <end position="102"/>
    </location>
</feature>
<dbReference type="KEGG" id="ehx:EMIHUDRAFT_436010"/>
<protein>
    <submittedName>
        <fullName evidence="3">Uncharacterized protein</fullName>
    </submittedName>
</protein>
<evidence type="ECO:0000313" key="4">
    <source>
        <dbReference type="Proteomes" id="UP000013827"/>
    </source>
</evidence>